<reference evidence="7 8" key="1">
    <citation type="journal article" date="2018" name="Sci. Rep.">
        <title>Comparative analysis of the Pocillopora damicornis genome highlights role of immune system in coral evolution.</title>
        <authorList>
            <person name="Cunning R."/>
            <person name="Bay R.A."/>
            <person name="Gillette P."/>
            <person name="Baker A.C."/>
            <person name="Traylor-Knowles N."/>
        </authorList>
    </citation>
    <scope>NUCLEOTIDE SEQUENCE [LARGE SCALE GENOMIC DNA]</scope>
    <source>
        <strain evidence="7">RSMAS</strain>
        <tissue evidence="7">Whole animal</tissue>
    </source>
</reference>
<evidence type="ECO:0000259" key="6">
    <source>
        <dbReference type="PROSITE" id="PS50059"/>
    </source>
</evidence>
<evidence type="ECO:0000313" key="8">
    <source>
        <dbReference type="Proteomes" id="UP000275408"/>
    </source>
</evidence>
<dbReference type="EC" id="5.2.1.8" evidence="2 5"/>
<dbReference type="AlphaFoldDB" id="A0A3M6T7C9"/>
<feature type="domain" description="PPIase FKBP-type" evidence="6">
    <location>
        <begin position="162"/>
        <end position="257"/>
    </location>
</feature>
<dbReference type="InterPro" id="IPR046357">
    <property type="entry name" value="PPIase_dom_sf"/>
</dbReference>
<dbReference type="PANTHER" id="PTHR10516">
    <property type="entry name" value="PEPTIDYL-PROLYL CIS-TRANS ISOMERASE"/>
    <property type="match status" value="1"/>
</dbReference>
<dbReference type="GO" id="GO:0003755">
    <property type="term" value="F:peptidyl-prolyl cis-trans isomerase activity"/>
    <property type="evidence" value="ECO:0007669"/>
    <property type="project" value="UniProtKB-KW"/>
</dbReference>
<dbReference type="EMBL" id="RCHS01004154">
    <property type="protein sequence ID" value="RMX37300.1"/>
    <property type="molecule type" value="Genomic_DNA"/>
</dbReference>
<keyword evidence="4 5" id="KW-0413">Isomerase</keyword>
<dbReference type="Proteomes" id="UP000275408">
    <property type="component" value="Unassembled WGS sequence"/>
</dbReference>
<name>A0A3M6T7C9_POCDA</name>
<keyword evidence="3 5" id="KW-0697">Rotamase</keyword>
<dbReference type="InterPro" id="IPR003609">
    <property type="entry name" value="Pan_app"/>
</dbReference>
<comment type="catalytic activity">
    <reaction evidence="1 5">
        <text>[protein]-peptidylproline (omega=180) = [protein]-peptidylproline (omega=0)</text>
        <dbReference type="Rhea" id="RHEA:16237"/>
        <dbReference type="Rhea" id="RHEA-COMP:10747"/>
        <dbReference type="Rhea" id="RHEA-COMP:10748"/>
        <dbReference type="ChEBI" id="CHEBI:83833"/>
        <dbReference type="ChEBI" id="CHEBI:83834"/>
        <dbReference type="EC" id="5.2.1.8"/>
    </reaction>
</comment>
<dbReference type="InterPro" id="IPR050689">
    <property type="entry name" value="FKBP-type_PPIase"/>
</dbReference>
<evidence type="ECO:0000313" key="7">
    <source>
        <dbReference type="EMBL" id="RMX37300.1"/>
    </source>
</evidence>
<dbReference type="Pfam" id="PF00024">
    <property type="entry name" value="PAN_1"/>
    <property type="match status" value="2"/>
</dbReference>
<comment type="caution">
    <text evidence="7">The sequence shown here is derived from an EMBL/GenBank/DDBJ whole genome shotgun (WGS) entry which is preliminary data.</text>
</comment>
<dbReference type="PANTHER" id="PTHR10516:SF443">
    <property type="entry name" value="FK506-BINDING PROTEIN 59-RELATED"/>
    <property type="match status" value="1"/>
</dbReference>
<dbReference type="Gene3D" id="3.50.4.10">
    <property type="entry name" value="Hepatocyte Growth Factor"/>
    <property type="match status" value="2"/>
</dbReference>
<evidence type="ECO:0000256" key="4">
    <source>
        <dbReference type="ARBA" id="ARBA00023235"/>
    </source>
</evidence>
<dbReference type="GO" id="GO:0005737">
    <property type="term" value="C:cytoplasm"/>
    <property type="evidence" value="ECO:0007669"/>
    <property type="project" value="TreeGrafter"/>
</dbReference>
<dbReference type="SMART" id="SM00473">
    <property type="entry name" value="PAN_AP"/>
    <property type="match status" value="2"/>
</dbReference>
<dbReference type="Gene3D" id="3.10.50.40">
    <property type="match status" value="1"/>
</dbReference>
<dbReference type="Pfam" id="PF00254">
    <property type="entry name" value="FKBP_C"/>
    <property type="match status" value="1"/>
</dbReference>
<proteinExistence type="predicted"/>
<keyword evidence="8" id="KW-1185">Reference proteome</keyword>
<dbReference type="STRING" id="46731.A0A3M6T7C9"/>
<evidence type="ECO:0000256" key="1">
    <source>
        <dbReference type="ARBA" id="ARBA00000971"/>
    </source>
</evidence>
<organism evidence="7 8">
    <name type="scientific">Pocillopora damicornis</name>
    <name type="common">Cauliflower coral</name>
    <name type="synonym">Millepora damicornis</name>
    <dbReference type="NCBI Taxonomy" id="46731"/>
    <lineage>
        <taxon>Eukaryota</taxon>
        <taxon>Metazoa</taxon>
        <taxon>Cnidaria</taxon>
        <taxon>Anthozoa</taxon>
        <taxon>Hexacorallia</taxon>
        <taxon>Scleractinia</taxon>
        <taxon>Astrocoeniina</taxon>
        <taxon>Pocilloporidae</taxon>
        <taxon>Pocillopora</taxon>
    </lineage>
</organism>
<dbReference type="InterPro" id="IPR001179">
    <property type="entry name" value="PPIase_FKBP_dom"/>
</dbReference>
<evidence type="ECO:0000256" key="5">
    <source>
        <dbReference type="PROSITE-ProRule" id="PRU00277"/>
    </source>
</evidence>
<sequence length="425" mass="47664">MEQARIRTQSSDAGFELDAIMSVFLYSRALFLDTKQQQIALAGRNQQEVSFSYNQDLSLAFEDNLASGVPPVSELFAGFIGSYRYTVRPSKMKYCSVGFYAAAGSLKALKSKAHSANEDWPWKRHCELARNTGIVHKLIDKMADGVKKEVIKPGNGRTPHRGATITVNCTGSLNTNPPKKFWRMAITKDPGQKPFTFQVGLGKVIAGWDEGCMTMSEGEIAKLTIPSHKGYGASEMRLAWMLVMSTVVLATDAQNTEGFRPCQIQQLRGKLRCVVPRDYNMRPGDCPGNDIWSLYRDRTTLKECAQLCSTSPSCQAFMFYNNHRCYPKTKTCATATKTNPLNMFYDKVPRGFAMRPGDCSGNDIWSIHGFVSLMECARRCKANPSCVAFMFYDGRECYPKTRTCRTTDTANPKNFFYDKIAFLKV</sequence>
<dbReference type="PROSITE" id="PS50059">
    <property type="entry name" value="FKBP_PPIASE"/>
    <property type="match status" value="1"/>
</dbReference>
<dbReference type="OrthoDB" id="1902587at2759"/>
<gene>
    <name evidence="7" type="ORF">pdam_00008934</name>
</gene>
<accession>A0A3M6T7C9</accession>
<evidence type="ECO:0000256" key="3">
    <source>
        <dbReference type="ARBA" id="ARBA00023110"/>
    </source>
</evidence>
<evidence type="ECO:0000256" key="2">
    <source>
        <dbReference type="ARBA" id="ARBA00013194"/>
    </source>
</evidence>
<protein>
    <recommendedName>
        <fullName evidence="2 5">peptidylprolyl isomerase</fullName>
        <ecNumber evidence="2 5">5.2.1.8</ecNumber>
    </recommendedName>
</protein>
<dbReference type="SUPFAM" id="SSF54534">
    <property type="entry name" value="FKBP-like"/>
    <property type="match status" value="1"/>
</dbReference>